<dbReference type="GO" id="GO:0016887">
    <property type="term" value="F:ATP hydrolysis activity"/>
    <property type="evidence" value="ECO:0007669"/>
    <property type="project" value="InterPro"/>
</dbReference>
<evidence type="ECO:0000313" key="21">
    <source>
        <dbReference type="Proteomes" id="UP000007473"/>
    </source>
</evidence>
<feature type="binding site" evidence="18">
    <location>
        <begin position="641"/>
        <end position="648"/>
    </location>
    <ligand>
        <name>ATP</name>
        <dbReference type="ChEBI" id="CHEBI:30616"/>
    </ligand>
</feature>
<dbReference type="PROSITE" id="PS50893">
    <property type="entry name" value="ABC_TRANSPORTER_2"/>
    <property type="match status" value="1"/>
</dbReference>
<dbReference type="InterPro" id="IPR013815">
    <property type="entry name" value="ATP_grasp_subdomain_1"/>
</dbReference>
<gene>
    <name evidence="18 20" type="primary">uvrA</name>
    <name evidence="20" type="ordered locus">MfeM64YM_0304</name>
</gene>
<dbReference type="InterPro" id="IPR041552">
    <property type="entry name" value="UvrA_DNA-bd"/>
</dbReference>
<evidence type="ECO:0000256" key="6">
    <source>
        <dbReference type="ARBA" id="ARBA00022763"/>
    </source>
</evidence>
<organism evidence="20 21">
    <name type="scientific">Mycoplasmopsis fermentans (strain M64)</name>
    <name type="common">Mycoplasma fermentans</name>
    <dbReference type="NCBI Taxonomy" id="943945"/>
    <lineage>
        <taxon>Bacteria</taxon>
        <taxon>Bacillati</taxon>
        <taxon>Mycoplasmatota</taxon>
        <taxon>Mycoplasmoidales</taxon>
        <taxon>Metamycoplasmataceae</taxon>
        <taxon>Mycoplasmopsis</taxon>
    </lineage>
</organism>
<dbReference type="KEGG" id="mfm:MfeM64YM_0304"/>
<evidence type="ECO:0000256" key="4">
    <source>
        <dbReference type="ARBA" id="ARBA00022737"/>
    </source>
</evidence>
<comment type="caution">
    <text evidence="18">Lacks conserved residue(s) required for the propagation of feature annotation.</text>
</comment>
<evidence type="ECO:0000256" key="9">
    <source>
        <dbReference type="ARBA" id="ARBA00022833"/>
    </source>
</evidence>
<keyword evidence="11 18" id="KW-0267">Excision nuclease</keyword>
<evidence type="ECO:0000256" key="11">
    <source>
        <dbReference type="ARBA" id="ARBA00022881"/>
    </source>
</evidence>
<evidence type="ECO:0000256" key="14">
    <source>
        <dbReference type="ARBA" id="ARBA00023236"/>
    </source>
</evidence>
<name>A0AB32XAY5_MYCFM</name>
<dbReference type="GO" id="GO:0005737">
    <property type="term" value="C:cytoplasm"/>
    <property type="evidence" value="ECO:0007669"/>
    <property type="project" value="UniProtKB-SubCell"/>
</dbReference>
<protein>
    <recommendedName>
        <fullName evidence="16 18">UvrABC system protein A</fullName>
        <shortName evidence="18">UvrA protein</shortName>
    </recommendedName>
    <alternativeName>
        <fullName evidence="17 18">Excinuclease ABC subunit A</fullName>
    </alternativeName>
</protein>
<evidence type="ECO:0000256" key="17">
    <source>
        <dbReference type="ARBA" id="ARBA00042156"/>
    </source>
</evidence>
<dbReference type="CDD" id="cd03271">
    <property type="entry name" value="ABC_UvrA_II"/>
    <property type="match status" value="1"/>
</dbReference>
<dbReference type="GO" id="GO:0009381">
    <property type="term" value="F:excinuclease ABC activity"/>
    <property type="evidence" value="ECO:0007669"/>
    <property type="project" value="UniProtKB-UniRule"/>
</dbReference>
<dbReference type="InterPro" id="IPR003439">
    <property type="entry name" value="ABC_transporter-like_ATP-bd"/>
</dbReference>
<dbReference type="Pfam" id="PF17755">
    <property type="entry name" value="UvrA_DNA-bind"/>
    <property type="match status" value="1"/>
</dbReference>
<dbReference type="GO" id="GO:0003677">
    <property type="term" value="F:DNA binding"/>
    <property type="evidence" value="ECO:0007669"/>
    <property type="project" value="UniProtKB-UniRule"/>
</dbReference>
<proteinExistence type="inferred from homology"/>
<dbReference type="HAMAP" id="MF_00205">
    <property type="entry name" value="UvrA"/>
    <property type="match status" value="1"/>
</dbReference>
<dbReference type="FunFam" id="1.20.1580.10:FF:000002">
    <property type="entry name" value="UvrABC system protein A"/>
    <property type="match status" value="1"/>
</dbReference>
<reference evidence="20 21" key="1">
    <citation type="journal article" date="2011" name="J. Bacteriol.">
        <title>Genome sequence of the repetitive-sequence-rich Mycoplasma fermentans strain M64.</title>
        <authorList>
            <person name="Shu H.W."/>
            <person name="Liu T.T."/>
            <person name="Chang H.Y."/>
            <person name="Liu Y.M."/>
            <person name="Wu K.M."/>
            <person name="Shu H.Y."/>
            <person name="Tsai S.F."/>
            <person name="Hsiao K.J."/>
            <person name="Hu W.S."/>
            <person name="Ng W.V."/>
        </authorList>
    </citation>
    <scope>NUCLEOTIDE SEQUENCE [LARGE SCALE GENOMIC DNA]</scope>
    <source>
        <strain evidence="20 21">M64</strain>
    </source>
</reference>
<feature type="domain" description="ABC transporter" evidence="19">
    <location>
        <begin position="600"/>
        <end position="937"/>
    </location>
</feature>
<keyword evidence="5 18" id="KW-0547">Nucleotide-binding</keyword>
<evidence type="ECO:0000313" key="20">
    <source>
        <dbReference type="EMBL" id="ADV34308.1"/>
    </source>
</evidence>
<dbReference type="GO" id="GO:0009432">
    <property type="term" value="P:SOS response"/>
    <property type="evidence" value="ECO:0007669"/>
    <property type="project" value="UniProtKB-UniRule"/>
</dbReference>
<dbReference type="Gene3D" id="1.20.1580.10">
    <property type="entry name" value="ABC transporter ATPase like domain"/>
    <property type="match status" value="2"/>
</dbReference>
<dbReference type="RefSeq" id="WP_013354507.1">
    <property type="nucleotide sequence ID" value="NC_014921.1"/>
</dbReference>
<dbReference type="Proteomes" id="UP000007473">
    <property type="component" value="Chromosome"/>
</dbReference>
<dbReference type="AlphaFoldDB" id="A0AB32XAY5"/>
<dbReference type="SUPFAM" id="SSF52540">
    <property type="entry name" value="P-loop containing nucleoside triphosphate hydrolases"/>
    <property type="match status" value="2"/>
</dbReference>
<feature type="zinc finger region" description="C4-type" evidence="18">
    <location>
        <begin position="740"/>
        <end position="766"/>
    </location>
</feature>
<evidence type="ECO:0000256" key="16">
    <source>
        <dbReference type="ARBA" id="ARBA00039316"/>
    </source>
</evidence>
<evidence type="ECO:0000256" key="2">
    <source>
        <dbReference type="ARBA" id="ARBA00022490"/>
    </source>
</evidence>
<dbReference type="InterPro" id="IPR027417">
    <property type="entry name" value="P-loop_NTPase"/>
</dbReference>
<comment type="subcellular location">
    <subcellularLocation>
        <location evidence="1 18">Cytoplasm</location>
    </subcellularLocation>
</comment>
<keyword evidence="2 18" id="KW-0963">Cytoplasm</keyword>
<dbReference type="GO" id="GO:0008270">
    <property type="term" value="F:zinc ion binding"/>
    <property type="evidence" value="ECO:0007669"/>
    <property type="project" value="UniProtKB-UniRule"/>
</dbReference>
<dbReference type="PANTHER" id="PTHR43152">
    <property type="entry name" value="UVRABC SYSTEM PROTEIN A"/>
    <property type="match status" value="1"/>
</dbReference>
<evidence type="ECO:0000256" key="15">
    <source>
        <dbReference type="ARBA" id="ARBA00038000"/>
    </source>
</evidence>
<dbReference type="PROSITE" id="PS00211">
    <property type="entry name" value="ABC_TRANSPORTER_1"/>
    <property type="match status" value="2"/>
</dbReference>
<accession>A0AB32XAY5</accession>
<keyword evidence="6 18" id="KW-0227">DNA damage</keyword>
<evidence type="ECO:0000256" key="1">
    <source>
        <dbReference type="ARBA" id="ARBA00004496"/>
    </source>
</evidence>
<comment type="function">
    <text evidence="18">The UvrABC repair system catalyzes the recognition and processing of DNA lesions. UvrA is an ATPase and a DNA-binding protein. A damage recognition complex composed of 2 UvrA and 2 UvrB subunits scans DNA for abnormalities. When the presence of a lesion has been verified by UvrB, the UvrA molecules dissociate.</text>
</comment>
<dbReference type="NCBIfam" id="TIGR00630">
    <property type="entry name" value="uvra"/>
    <property type="match status" value="1"/>
</dbReference>
<keyword evidence="14 18" id="KW-0742">SOS response</keyword>
<dbReference type="Gene3D" id="3.40.50.300">
    <property type="entry name" value="P-loop containing nucleotide triphosphate hydrolases"/>
    <property type="match status" value="2"/>
</dbReference>
<keyword evidence="3 18" id="KW-0479">Metal-binding</keyword>
<keyword evidence="9 18" id="KW-0862">Zinc</keyword>
<evidence type="ECO:0000256" key="5">
    <source>
        <dbReference type="ARBA" id="ARBA00022741"/>
    </source>
</evidence>
<evidence type="ECO:0000256" key="12">
    <source>
        <dbReference type="ARBA" id="ARBA00023125"/>
    </source>
</evidence>
<dbReference type="GO" id="GO:0005524">
    <property type="term" value="F:ATP binding"/>
    <property type="evidence" value="ECO:0007669"/>
    <property type="project" value="UniProtKB-UniRule"/>
</dbReference>
<dbReference type="InterPro" id="IPR041102">
    <property type="entry name" value="UvrA_inter"/>
</dbReference>
<keyword evidence="12 18" id="KW-0238">DNA-binding</keyword>
<dbReference type="GO" id="GO:0006289">
    <property type="term" value="P:nucleotide-excision repair"/>
    <property type="evidence" value="ECO:0007669"/>
    <property type="project" value="UniProtKB-UniRule"/>
</dbReference>
<sequence>MSAKEEIIVKGAREHNLKNVSVTLPKNKLIVFTGLSGSGKSSLAFNTIYEEGRRKYVDSLSNYARLFLGGTSKPDVDSIDGLSPSISIEQKTTHNNPRSTVGTVTEIYDYFRLLFARIGKPFCPHHNIEITSQTNKDIIDSVFNLKDGSKLYILAPVVDGEKGTWATLLEKLKKEGFLRVKVDGEIKNLEDEIKLEKNIRHTIDIVIDRVVLNEENRNRISEALSVAVEYGKGIVKVETTDDEVKTFSKLHSCVYKDFEMPKIETKLFSFNSPYGMCQNCKGLGVDLKADFDALTPEPWRSIFEGGIKYFENTVNTQNLEWQEFEVLLDHYKIDKNCPIEDLGKKDLEIIKYGSKEELDFVVVSESGNKWRKHKVIEGILTKVQRLYIETTSERIRDWLKKYMGTFECSTCHGSRLNEYALAVRINGYNIEDFSRMSVEDALITIENLKLNEEETKISTLIINELINRLSFLKNVGLNYLTLNRNAETLSGGESQRIKLATQIGSNLTGVLYVLDEPSIGLHQKDNDRLIKTLKSMVEIGNTLIVVEHDEETIRSADYIVDIGPKAGIHGGEIIAQGTLEDIIKEPKSITGKYLSGEMKIEVPRVRRSGNGKVVTIFQAAENNLKNIDVKFPLGKFIGVTGLSGSGKSSLVNEILVKGIESVLGHKTGKIGKFKSISGLNQIDKIVPISQSPIGRTPRSNPATYTSVFDDIREIFASVEESRARAYSRSRFSFNVPGGRCEKCQGDGSIKIEMHFLPDVYVPCDECDGQRYNRETLEIKYKNKNIAQVLDMTADEALEFFSTRANIRIKLETLVAVGLGYIKLGQSSTTLSGGEAQRVKLATYLQKKATGKTIYVLDEPTTGLHSYDVANLLKVLNKIVDNGDTVVVIEHNLDVIKCCDYIIDLGPEGGVNGGRVVATGTPEQVAENENSYTGQYLKMIL</sequence>
<feature type="binding site" evidence="18">
    <location>
        <begin position="34"/>
        <end position="41"/>
    </location>
    <ligand>
        <name>ATP</name>
        <dbReference type="ChEBI" id="CHEBI:30616"/>
    </ligand>
</feature>
<dbReference type="InterPro" id="IPR004602">
    <property type="entry name" value="UvrA"/>
</dbReference>
<dbReference type="InterPro" id="IPR017871">
    <property type="entry name" value="ABC_transporter-like_CS"/>
</dbReference>
<dbReference type="Pfam" id="PF17760">
    <property type="entry name" value="UvrA_inter"/>
    <property type="match status" value="1"/>
</dbReference>
<dbReference type="NCBIfam" id="NF001503">
    <property type="entry name" value="PRK00349.1"/>
    <property type="match status" value="1"/>
</dbReference>
<comment type="subunit">
    <text evidence="18">Forms a heterotetramer with UvrB during the search for lesions.</text>
</comment>
<evidence type="ECO:0000256" key="7">
    <source>
        <dbReference type="ARBA" id="ARBA00022769"/>
    </source>
</evidence>
<dbReference type="Gene3D" id="1.10.8.280">
    <property type="entry name" value="ABC transporter ATPase domain-like"/>
    <property type="match status" value="1"/>
</dbReference>
<keyword evidence="4 18" id="KW-0677">Repeat</keyword>
<dbReference type="EMBL" id="CP002458">
    <property type="protein sequence ID" value="ADV34308.1"/>
    <property type="molecule type" value="Genomic_DNA"/>
</dbReference>
<evidence type="ECO:0000256" key="3">
    <source>
        <dbReference type="ARBA" id="ARBA00022723"/>
    </source>
</evidence>
<evidence type="ECO:0000256" key="13">
    <source>
        <dbReference type="ARBA" id="ARBA00023204"/>
    </source>
</evidence>
<comment type="similarity">
    <text evidence="15 18">Belongs to the ABC transporter superfamily. UvrA family.</text>
</comment>
<keyword evidence="7 18" id="KW-0228">DNA excision</keyword>
<evidence type="ECO:0000256" key="8">
    <source>
        <dbReference type="ARBA" id="ARBA00022771"/>
    </source>
</evidence>
<dbReference type="GO" id="GO:0009380">
    <property type="term" value="C:excinuclease repair complex"/>
    <property type="evidence" value="ECO:0007669"/>
    <property type="project" value="InterPro"/>
</dbReference>
<keyword evidence="10 18" id="KW-0067">ATP-binding</keyword>
<evidence type="ECO:0000256" key="18">
    <source>
        <dbReference type="HAMAP-Rule" id="MF_00205"/>
    </source>
</evidence>
<dbReference type="Gene3D" id="3.30.1490.20">
    <property type="entry name" value="ATP-grasp fold, A domain"/>
    <property type="match status" value="1"/>
</dbReference>
<evidence type="ECO:0000256" key="10">
    <source>
        <dbReference type="ARBA" id="ARBA00022840"/>
    </source>
</evidence>
<dbReference type="PANTHER" id="PTHR43152:SF3">
    <property type="entry name" value="UVRABC SYSTEM PROTEIN A"/>
    <property type="match status" value="1"/>
</dbReference>
<keyword evidence="13 18" id="KW-0234">DNA repair</keyword>
<keyword evidence="8 18" id="KW-0863">Zinc-finger</keyword>
<evidence type="ECO:0000259" key="19">
    <source>
        <dbReference type="PROSITE" id="PS50893"/>
    </source>
</evidence>